<comment type="caution">
    <text evidence="1">The sequence shown here is derived from an EMBL/GenBank/DDBJ whole genome shotgun (WGS) entry which is preliminary data.</text>
</comment>
<protein>
    <submittedName>
        <fullName evidence="1">Uncharacterized protein</fullName>
    </submittedName>
</protein>
<evidence type="ECO:0000313" key="2">
    <source>
        <dbReference type="Proteomes" id="UP001604277"/>
    </source>
</evidence>
<accession>A0ABD1UWT8</accession>
<evidence type="ECO:0000313" key="1">
    <source>
        <dbReference type="EMBL" id="KAL2529504.1"/>
    </source>
</evidence>
<organism evidence="1 2">
    <name type="scientific">Forsythia ovata</name>
    <dbReference type="NCBI Taxonomy" id="205694"/>
    <lineage>
        <taxon>Eukaryota</taxon>
        <taxon>Viridiplantae</taxon>
        <taxon>Streptophyta</taxon>
        <taxon>Embryophyta</taxon>
        <taxon>Tracheophyta</taxon>
        <taxon>Spermatophyta</taxon>
        <taxon>Magnoliopsida</taxon>
        <taxon>eudicotyledons</taxon>
        <taxon>Gunneridae</taxon>
        <taxon>Pentapetalae</taxon>
        <taxon>asterids</taxon>
        <taxon>lamiids</taxon>
        <taxon>Lamiales</taxon>
        <taxon>Oleaceae</taxon>
        <taxon>Forsythieae</taxon>
        <taxon>Forsythia</taxon>
    </lineage>
</organism>
<proteinExistence type="predicted"/>
<gene>
    <name evidence="1" type="ORF">Fot_22105</name>
</gene>
<sequence length="157" mass="18416">MQLKWLIELSEKQHTPLCITLMRREPPMNRHDVGDEVYRNRDDFWDTVKIARDDVVFSEMNATQRHHEIVQDNDEEFRFTNKDLIASVTRRQESAGHQASPSSRSSCTTQVMVGYKHLLTYLCSIIPDDVWYPSKKHMGKNCYSFVSLEEPKWVGPN</sequence>
<keyword evidence="2" id="KW-1185">Reference proteome</keyword>
<dbReference type="EMBL" id="JBFOLJ010000006">
    <property type="protein sequence ID" value="KAL2529504.1"/>
    <property type="molecule type" value="Genomic_DNA"/>
</dbReference>
<dbReference type="Proteomes" id="UP001604277">
    <property type="component" value="Unassembled WGS sequence"/>
</dbReference>
<dbReference type="AlphaFoldDB" id="A0ABD1UWT8"/>
<name>A0ABD1UWT8_9LAMI</name>
<reference evidence="2" key="1">
    <citation type="submission" date="2024-07" db="EMBL/GenBank/DDBJ databases">
        <title>Two chromosome-level genome assemblies of Korean endemic species Abeliophyllum distichum and Forsythia ovata (Oleaceae).</title>
        <authorList>
            <person name="Jang H."/>
        </authorList>
    </citation>
    <scope>NUCLEOTIDE SEQUENCE [LARGE SCALE GENOMIC DNA]</scope>
</reference>